<dbReference type="GO" id="GO:0012505">
    <property type="term" value="C:endomembrane system"/>
    <property type="evidence" value="ECO:0007669"/>
    <property type="project" value="TreeGrafter"/>
</dbReference>
<evidence type="ECO:0000256" key="3">
    <source>
        <dbReference type="ARBA" id="ARBA00010131"/>
    </source>
</evidence>
<evidence type="ECO:0000256" key="4">
    <source>
        <dbReference type="ARBA" id="ARBA00020550"/>
    </source>
</evidence>
<evidence type="ECO:0000313" key="8">
    <source>
        <dbReference type="Ensembl" id="ENSTRUP00000072984.1"/>
    </source>
</evidence>
<reference evidence="8" key="2">
    <citation type="submission" date="2025-08" db="UniProtKB">
        <authorList>
            <consortium name="Ensembl"/>
        </authorList>
    </citation>
    <scope>IDENTIFICATION</scope>
</reference>
<evidence type="ECO:0000256" key="6">
    <source>
        <dbReference type="ARBA" id="ARBA00022989"/>
    </source>
</evidence>
<accession>A0A674NH91</accession>
<dbReference type="Pfam" id="PF14778">
    <property type="entry name" value="ODR4-like"/>
    <property type="match status" value="1"/>
</dbReference>
<comment type="subcellular location">
    <subcellularLocation>
        <location evidence="2">Membrane</location>
    </subcellularLocation>
</comment>
<dbReference type="GO" id="GO:0016020">
    <property type="term" value="C:membrane"/>
    <property type="evidence" value="ECO:0007669"/>
    <property type="project" value="UniProtKB-SubCell"/>
</dbReference>
<keyword evidence="6" id="KW-1133">Transmembrane helix</keyword>
<dbReference type="GO" id="GO:0008104">
    <property type="term" value="P:intracellular protein localization"/>
    <property type="evidence" value="ECO:0007669"/>
    <property type="project" value="TreeGrafter"/>
</dbReference>
<keyword evidence="9" id="KW-1185">Reference proteome</keyword>
<dbReference type="GeneTree" id="ENSGT00390000012568"/>
<dbReference type="Ensembl" id="ENSTRUT00000077456.1">
    <property type="protein sequence ID" value="ENSTRUP00000072984.1"/>
    <property type="gene ID" value="ENSTRUG00000023760.2"/>
</dbReference>
<gene>
    <name evidence="8" type="primary">odr4</name>
</gene>
<reference evidence="8" key="3">
    <citation type="submission" date="2025-09" db="UniProtKB">
        <authorList>
            <consortium name="Ensembl"/>
        </authorList>
    </citation>
    <scope>IDENTIFICATION</scope>
</reference>
<dbReference type="Proteomes" id="UP000005226">
    <property type="component" value="Chromosome 22"/>
</dbReference>
<evidence type="ECO:0000256" key="2">
    <source>
        <dbReference type="ARBA" id="ARBA00004370"/>
    </source>
</evidence>
<comment type="function">
    <text evidence="1">May play a role in the trafficking of a subset of G-protein coupled receptors.</text>
</comment>
<protein>
    <recommendedName>
        <fullName evidence="4">Protein odr-4 homolog</fullName>
    </recommendedName>
</protein>
<sequence>MGRGFIVEDVVEGYLSRLCEQSTSPITGLLIGQNSAQRDFVVMATQTPQRQESGRGFVDKEWVCEHGRQVSRMLPGGLSVLGVFIITDSSTIDILAPLQLTVCELDKTISSEYLWVPTDDDVIEYVILHVNPKDTTTTCRTFNIKDPKSPLKSADWKYQSSVCSAWSMITCCLNVDILLPLSGSRAGIENMDPCLKEGLKVWAHQIQEGFCLFDCKRIPEDMELTSGQKRNERQTVNAQLLIPLENQRLTNLVQQCGGSMSIRGAIHSRVFLLGSKTKSKFAEKLLKRDVVSTLATRVSIILDELLTSDVDCKGTGKDKKAGNQQEGPSPQAWSRSRFLPIKGEFFLATVACWGSGPWNSVKCLETLYK</sequence>
<dbReference type="PANTHER" id="PTHR33966">
    <property type="entry name" value="PROTEIN ODR-4 HOMOLOG"/>
    <property type="match status" value="1"/>
</dbReference>
<reference evidence="8 9" key="1">
    <citation type="journal article" date="2011" name="Genome Biol. Evol.">
        <title>Integration of the genetic map and genome assembly of fugu facilitates insights into distinct features of genome evolution in teleosts and mammals.</title>
        <authorList>
            <person name="Kai W."/>
            <person name="Kikuchi K."/>
            <person name="Tohari S."/>
            <person name="Chew A.K."/>
            <person name="Tay A."/>
            <person name="Fujiwara A."/>
            <person name="Hosoya S."/>
            <person name="Suetake H."/>
            <person name="Naruse K."/>
            <person name="Brenner S."/>
            <person name="Suzuki Y."/>
            <person name="Venkatesh B."/>
        </authorList>
    </citation>
    <scope>NUCLEOTIDE SEQUENCE [LARGE SCALE GENOMIC DNA]</scope>
</reference>
<comment type="similarity">
    <text evidence="3">Belongs to the ODR-4 family.</text>
</comment>
<dbReference type="InterPro" id="IPR029454">
    <property type="entry name" value="ODR-4-like"/>
</dbReference>
<dbReference type="AlphaFoldDB" id="A0A674NH91"/>
<keyword evidence="7" id="KW-0472">Membrane</keyword>
<name>A0A674NH91_TAKRU</name>
<organism evidence="8 9">
    <name type="scientific">Takifugu rubripes</name>
    <name type="common">Japanese pufferfish</name>
    <name type="synonym">Fugu rubripes</name>
    <dbReference type="NCBI Taxonomy" id="31033"/>
    <lineage>
        <taxon>Eukaryota</taxon>
        <taxon>Metazoa</taxon>
        <taxon>Chordata</taxon>
        <taxon>Craniata</taxon>
        <taxon>Vertebrata</taxon>
        <taxon>Euteleostomi</taxon>
        <taxon>Actinopterygii</taxon>
        <taxon>Neopterygii</taxon>
        <taxon>Teleostei</taxon>
        <taxon>Neoteleostei</taxon>
        <taxon>Acanthomorphata</taxon>
        <taxon>Eupercaria</taxon>
        <taxon>Tetraodontiformes</taxon>
        <taxon>Tetradontoidea</taxon>
        <taxon>Tetraodontidae</taxon>
        <taxon>Takifugu</taxon>
    </lineage>
</organism>
<evidence type="ECO:0000313" key="9">
    <source>
        <dbReference type="Proteomes" id="UP000005226"/>
    </source>
</evidence>
<dbReference type="PANTHER" id="PTHR33966:SF1">
    <property type="entry name" value="PROTEIN ODR-4 HOMOLOG"/>
    <property type="match status" value="1"/>
</dbReference>
<keyword evidence="5" id="KW-0812">Transmembrane</keyword>
<evidence type="ECO:0000256" key="1">
    <source>
        <dbReference type="ARBA" id="ARBA00003891"/>
    </source>
</evidence>
<evidence type="ECO:0000256" key="7">
    <source>
        <dbReference type="ARBA" id="ARBA00023136"/>
    </source>
</evidence>
<proteinExistence type="inferred from homology"/>
<evidence type="ECO:0000256" key="5">
    <source>
        <dbReference type="ARBA" id="ARBA00022692"/>
    </source>
</evidence>